<dbReference type="Gene3D" id="3.40.50.1110">
    <property type="entry name" value="SGNH hydrolase"/>
    <property type="match status" value="1"/>
</dbReference>
<evidence type="ECO:0000259" key="1">
    <source>
        <dbReference type="Pfam" id="PF13472"/>
    </source>
</evidence>
<comment type="caution">
    <text evidence="2">The sequence shown here is derived from an EMBL/GenBank/DDBJ whole genome shotgun (WGS) entry which is preliminary data.</text>
</comment>
<reference evidence="2 3" key="1">
    <citation type="submission" date="2019-08" db="EMBL/GenBank/DDBJ databases">
        <title>In-depth cultivation of the pig gut microbiome towards novel bacterial diversity and tailored functional studies.</title>
        <authorList>
            <person name="Wylensek D."/>
            <person name="Hitch T.C.A."/>
            <person name="Clavel T."/>
        </authorList>
    </citation>
    <scope>NUCLEOTIDE SEQUENCE [LARGE SCALE GENOMIC DNA]</scope>
    <source>
        <strain evidence="2 3">WCA3-601-WT-6J</strain>
    </source>
</reference>
<proteinExistence type="predicted"/>
<dbReference type="SUPFAM" id="SSF52266">
    <property type="entry name" value="SGNH hydrolase"/>
    <property type="match status" value="1"/>
</dbReference>
<dbReference type="PANTHER" id="PTHR43784">
    <property type="entry name" value="GDSL-LIKE LIPASE/ACYLHYDROLASE, PUTATIVE (AFU_ORTHOLOGUE AFUA_2G00820)-RELATED"/>
    <property type="match status" value="1"/>
</dbReference>
<dbReference type="InterPro" id="IPR053140">
    <property type="entry name" value="GDSL_Rv0518-like"/>
</dbReference>
<accession>A0A6I2UBZ8</accession>
<feature type="domain" description="SGNH hydrolase-type esterase" evidence="1">
    <location>
        <begin position="236"/>
        <end position="427"/>
    </location>
</feature>
<evidence type="ECO:0000313" key="3">
    <source>
        <dbReference type="Proteomes" id="UP000431913"/>
    </source>
</evidence>
<dbReference type="Pfam" id="PF13472">
    <property type="entry name" value="Lipase_GDSL_2"/>
    <property type="match status" value="1"/>
</dbReference>
<organism evidence="2 3">
    <name type="scientific">Ruthenibacterium lactatiformans</name>
    <dbReference type="NCBI Taxonomy" id="1550024"/>
    <lineage>
        <taxon>Bacteria</taxon>
        <taxon>Bacillati</taxon>
        <taxon>Bacillota</taxon>
        <taxon>Clostridia</taxon>
        <taxon>Eubacteriales</taxon>
        <taxon>Oscillospiraceae</taxon>
        <taxon>Ruthenibacterium</taxon>
    </lineage>
</organism>
<evidence type="ECO:0000313" key="2">
    <source>
        <dbReference type="EMBL" id="MST92900.1"/>
    </source>
</evidence>
<dbReference type="PANTHER" id="PTHR43784:SF2">
    <property type="entry name" value="GDSL-LIKE LIPASE_ACYLHYDROLASE, PUTATIVE (AFU_ORTHOLOGUE AFUA_2G00820)-RELATED"/>
    <property type="match status" value="1"/>
</dbReference>
<name>A0A6I2UBZ8_9FIRM</name>
<sequence>MILNKNYLRRSRAVSAYAGMLARRFSRQSRAFRTRDVSKQTVRQREAPMSKWIPAWRSVPIDYNYEVATFENITQNCLMINNLRGEQMRIRFNNLYSNSPIAIDYVTVSLSNRVTGRRSTRQTVTLDGEETIWLCANSQPYSDPVPMEITPEDDILVSMYFRRKTAFRSVCVTSAALSWQSTHLTGNFHETDALGYTFKSQLAPTLASAPYPNQFAAGICEVAVLTDDDVRLIAMFGDSITHMSYFSDSLLTELYRRFPGKCSVINGGISGNRIQKSHPCPQGFPGEGHQFGIAGKNRFLRDLYDGASPDVVLILEGVNDCTHSIVFGEPEIPTAQDIYEALAEVIGQAHGQGSKVWVCTIPPFGGFGEFWRPQAEVLRCRYNELIRSDSLAEGIVDLDAVLRDADDSHRMQAGMHLGDGVHPNWHGGVKMARVVLEKLFPLDGPGI</sequence>
<protein>
    <recommendedName>
        <fullName evidence="1">SGNH hydrolase-type esterase domain-containing protein</fullName>
    </recommendedName>
</protein>
<dbReference type="AlphaFoldDB" id="A0A6I2UBZ8"/>
<dbReference type="Proteomes" id="UP000431913">
    <property type="component" value="Unassembled WGS sequence"/>
</dbReference>
<dbReference type="EMBL" id="VUNJ01000016">
    <property type="protein sequence ID" value="MST92900.1"/>
    <property type="molecule type" value="Genomic_DNA"/>
</dbReference>
<dbReference type="InterPro" id="IPR036514">
    <property type="entry name" value="SGNH_hydro_sf"/>
</dbReference>
<gene>
    <name evidence="2" type="ORF">FYJ76_13335</name>
</gene>
<dbReference type="InterPro" id="IPR013830">
    <property type="entry name" value="SGNH_hydro"/>
</dbReference>